<gene>
    <name evidence="1" type="ORF">EIP91_005830</name>
</gene>
<reference evidence="1 2" key="1">
    <citation type="submission" date="2018-11" db="EMBL/GenBank/DDBJ databases">
        <title>Genome assembly of Steccherinum ochraceum LE-BIN_3174, the white-rot fungus of the Steccherinaceae family (The Residual Polyporoid clade, Polyporales, Basidiomycota).</title>
        <authorList>
            <person name="Fedorova T.V."/>
            <person name="Glazunova O.A."/>
            <person name="Landesman E.O."/>
            <person name="Moiseenko K.V."/>
            <person name="Psurtseva N.V."/>
            <person name="Savinova O.S."/>
            <person name="Shakhova N.V."/>
            <person name="Tyazhelova T.V."/>
            <person name="Vasina D.V."/>
        </authorList>
    </citation>
    <scope>NUCLEOTIDE SEQUENCE [LARGE SCALE GENOMIC DNA]</scope>
    <source>
        <strain evidence="1 2">LE-BIN_3174</strain>
    </source>
</reference>
<comment type="caution">
    <text evidence="1">The sequence shown here is derived from an EMBL/GenBank/DDBJ whole genome shotgun (WGS) entry which is preliminary data.</text>
</comment>
<protein>
    <recommendedName>
        <fullName evidence="3">F-box domain-containing protein</fullName>
    </recommendedName>
</protein>
<organism evidence="1 2">
    <name type="scientific">Steccherinum ochraceum</name>
    <dbReference type="NCBI Taxonomy" id="92696"/>
    <lineage>
        <taxon>Eukaryota</taxon>
        <taxon>Fungi</taxon>
        <taxon>Dikarya</taxon>
        <taxon>Basidiomycota</taxon>
        <taxon>Agaricomycotina</taxon>
        <taxon>Agaricomycetes</taxon>
        <taxon>Polyporales</taxon>
        <taxon>Steccherinaceae</taxon>
        <taxon>Steccherinum</taxon>
    </lineage>
</organism>
<keyword evidence="2" id="KW-1185">Reference proteome</keyword>
<proteinExistence type="predicted"/>
<evidence type="ECO:0008006" key="3">
    <source>
        <dbReference type="Google" id="ProtNLM"/>
    </source>
</evidence>
<evidence type="ECO:0000313" key="2">
    <source>
        <dbReference type="Proteomes" id="UP000292702"/>
    </source>
</evidence>
<dbReference type="EMBL" id="RWJN01000314">
    <property type="protein sequence ID" value="TCD63218.1"/>
    <property type="molecule type" value="Genomic_DNA"/>
</dbReference>
<dbReference type="Proteomes" id="UP000292702">
    <property type="component" value="Unassembled WGS sequence"/>
</dbReference>
<name>A0A4R0RHJ6_9APHY</name>
<sequence>MASASDMRARARARQQAHNQALISLLPTDIDWKNIFRNLDQDDFTNVRQDDPFGLAHPGTPHSLIEGPCYMHEKLPVEMLAEIMAATVQDVGQVQFWNQENDFSDHVYKTVTTLRAVCKLWKATADVMSALWSRLDIRNPTAVRWCLDHCGALIPLHLRGHVEDENDDDVFIIREALLPSMDRLTTIHITGYEGSVNWFIRQFVEENTTFLGLETLSLEIPIEWGGEFGDPVVFHTPLNHPRLHTLSLVNVFLSTATDLSMVKNVHLTYTCCSFQVFKVFILPYLRSLRAVESLALFCHDYDPDSDHLITEVVAEAAKFPRVELPNLIEFTALDISAAALEAIHHIIGMPNVRKGEIYMACDVGEHNSLVDGSGFAAQLRDCTCGLEVKLHGTVSSGKLMESVALLGTDTSLARPTSCRCIVHANRDDYVSVSLSSYLTFVTVLSGALQSRITSLSISLQFLIVRQGDAARWGSFLQALPSLQTLRILEINAQQSSSQHLDWICSAFKSSPLVSPQLHTLFATYSTTASRGSRINGVREPHGALPPQDLEPLISLARARDGKVKLAICSRDTEGLKEDNDSEWMEQLALLGGELCEAA</sequence>
<accession>A0A4R0RHJ6</accession>
<dbReference type="AlphaFoldDB" id="A0A4R0RHJ6"/>
<evidence type="ECO:0000313" key="1">
    <source>
        <dbReference type="EMBL" id="TCD63218.1"/>
    </source>
</evidence>